<evidence type="ECO:0000313" key="1">
    <source>
        <dbReference type="EMBL" id="WXK77713.1"/>
    </source>
</evidence>
<dbReference type="RefSeq" id="WP_407286866.1">
    <property type="nucleotide sequence ID" value="NZ_CP147982.1"/>
</dbReference>
<accession>A0ABZ2QME7</accession>
<dbReference type="Proteomes" id="UP001626628">
    <property type="component" value="Chromosome"/>
</dbReference>
<protein>
    <submittedName>
        <fullName evidence="1">Uncharacterized protein</fullName>
    </submittedName>
</protein>
<reference evidence="1 2" key="1">
    <citation type="submission" date="2024-03" db="EMBL/GenBank/DDBJ databases">
        <title>The complete genome of Streptomyces sirii sp.nov.</title>
        <authorList>
            <person name="Zakalyukina Y.V."/>
            <person name="Belik A.R."/>
            <person name="Biryukov M.V."/>
            <person name="Baturina O.A."/>
            <person name="Kabilov M.R."/>
        </authorList>
    </citation>
    <scope>NUCLEOTIDE SEQUENCE [LARGE SCALE GENOMIC DNA]</scope>
    <source>
        <strain evidence="1 2">BP-8</strain>
    </source>
</reference>
<dbReference type="EMBL" id="CP147982">
    <property type="protein sequence ID" value="WXK77713.1"/>
    <property type="molecule type" value="Genomic_DNA"/>
</dbReference>
<proteinExistence type="predicted"/>
<keyword evidence="2" id="KW-1185">Reference proteome</keyword>
<gene>
    <name evidence="1" type="ORF">WAB15_17860</name>
</gene>
<sequence>MNRYAPIAEHGIIGDLQTAALDAGPMWLIRSGRVFRIGCEFGQW</sequence>
<evidence type="ECO:0000313" key="2">
    <source>
        <dbReference type="Proteomes" id="UP001626628"/>
    </source>
</evidence>
<organism evidence="1 2">
    <name type="scientific">Streptomyces sirii</name>
    <dbReference type="NCBI Taxonomy" id="3127701"/>
    <lineage>
        <taxon>Bacteria</taxon>
        <taxon>Bacillati</taxon>
        <taxon>Actinomycetota</taxon>
        <taxon>Actinomycetes</taxon>
        <taxon>Kitasatosporales</taxon>
        <taxon>Streptomycetaceae</taxon>
        <taxon>Streptomyces</taxon>
    </lineage>
</organism>
<name>A0ABZ2QME7_9ACTN</name>